<dbReference type="SFLD" id="SFLDS00029">
    <property type="entry name" value="Radical_SAM"/>
    <property type="match status" value="1"/>
</dbReference>
<dbReference type="InterPro" id="IPR024924">
    <property type="entry name" value="7-CO-7-deazaguanine_synth-like"/>
</dbReference>
<feature type="region of interest" description="Disordered" evidence="9">
    <location>
        <begin position="29"/>
        <end position="53"/>
    </location>
</feature>
<feature type="binding site" evidence="8">
    <location>
        <position position="102"/>
    </location>
    <ligand>
        <name>Mg(2+)</name>
        <dbReference type="ChEBI" id="CHEBI:18420"/>
    </ligand>
</feature>
<dbReference type="InterPro" id="IPR058240">
    <property type="entry name" value="rSAM_sf"/>
</dbReference>
<keyword evidence="8" id="KW-0671">Queuosine biosynthesis</keyword>
<dbReference type="EC" id="4.3.99.3" evidence="8"/>
<dbReference type="InterPro" id="IPR013785">
    <property type="entry name" value="Aldolase_TIM"/>
</dbReference>
<reference evidence="11" key="1">
    <citation type="journal article" date="2019" name="Int. J. Syst. Evol. Microbiol.">
        <title>The Global Catalogue of Microorganisms (GCM) 10K type strain sequencing project: providing services to taxonomists for standard genome sequencing and annotation.</title>
        <authorList>
            <consortium name="The Broad Institute Genomics Platform"/>
            <consortium name="The Broad Institute Genome Sequencing Center for Infectious Disease"/>
            <person name="Wu L."/>
            <person name="Ma J."/>
        </authorList>
    </citation>
    <scope>NUCLEOTIDE SEQUENCE [LARGE SCALE GENOMIC DNA]</scope>
    <source>
        <strain evidence="11">YIM 94188</strain>
    </source>
</reference>
<name>A0ABW0ZPG5_9ACTN</name>
<evidence type="ECO:0000313" key="10">
    <source>
        <dbReference type="EMBL" id="MFC5730998.1"/>
    </source>
</evidence>
<evidence type="ECO:0000313" key="11">
    <source>
        <dbReference type="Proteomes" id="UP001596072"/>
    </source>
</evidence>
<keyword evidence="7 8" id="KW-0456">Lyase</keyword>
<dbReference type="SUPFAM" id="SSF102114">
    <property type="entry name" value="Radical SAM enzymes"/>
    <property type="match status" value="1"/>
</dbReference>
<dbReference type="Gene3D" id="3.20.20.70">
    <property type="entry name" value="Aldolase class I"/>
    <property type="match status" value="1"/>
</dbReference>
<dbReference type="Pfam" id="PF13353">
    <property type="entry name" value="Fer4_12"/>
    <property type="match status" value="1"/>
</dbReference>
<dbReference type="CDD" id="cd01335">
    <property type="entry name" value="Radical_SAM"/>
    <property type="match status" value="1"/>
</dbReference>
<feature type="binding site" evidence="8">
    <location>
        <position position="142"/>
    </location>
    <ligand>
        <name>S-adenosyl-L-methionine</name>
        <dbReference type="ChEBI" id="CHEBI:59789"/>
    </ligand>
</feature>
<keyword evidence="1 8" id="KW-0004">4Fe-4S</keyword>
<evidence type="ECO:0000256" key="8">
    <source>
        <dbReference type="HAMAP-Rule" id="MF_00917"/>
    </source>
</evidence>
<dbReference type="Proteomes" id="UP001596072">
    <property type="component" value="Unassembled WGS sequence"/>
</dbReference>
<dbReference type="PANTHER" id="PTHR42836">
    <property type="entry name" value="7-CARBOXY-7-DEAZAGUANINE SYNTHASE"/>
    <property type="match status" value="1"/>
</dbReference>
<keyword evidence="2 8" id="KW-0949">S-adenosyl-L-methionine</keyword>
<comment type="subunit">
    <text evidence="8">Homodimer.</text>
</comment>
<comment type="caution">
    <text evidence="10">The sequence shown here is derived from an EMBL/GenBank/DDBJ whole genome shotgun (WGS) entry which is preliminary data.</text>
</comment>
<sequence length="296" mass="32720">MTENTDLPAVSDKQRARIVAQPGLEVPLLPRQARAATPRPQGRPLRVDPCRTPSTTTAARTLTLPLSEVFGPTWQGEGPYAGRRCGFVRLGECNLTCEWCDTPYTWDRARHDVTAECPPTAVADIATAVTNLDVDVMVLSGGEPLLHAKRTPACALGVLLDCTPFVSWHVETNGTIPPPDWLVERVQHFTASPKVGTRDPEHRRLNPRALTAWRELCDQGAAAFKFVCRDEADLASVHSLCARMKIDAAHVWIMPEGRSAQAVLDAQRDLAPRIRDHGYNLTTRLHVLTYDDRRGV</sequence>
<comment type="function">
    <text evidence="8">Catalyzes the complex heterocyclic radical-mediated conversion of 6-carboxy-5,6,7,8-tetrahydropterin (CPH4) to 7-carboxy-7-deazaguanine (CDG), a step common to the biosynthetic pathways of all 7-deazapurine-containing compounds.</text>
</comment>
<keyword evidence="6 8" id="KW-0411">Iron-sulfur</keyword>
<evidence type="ECO:0000256" key="1">
    <source>
        <dbReference type="ARBA" id="ARBA00022485"/>
    </source>
</evidence>
<feature type="binding site" evidence="8">
    <location>
        <begin position="99"/>
        <end position="101"/>
    </location>
    <ligand>
        <name>S-adenosyl-L-methionine</name>
        <dbReference type="ChEBI" id="CHEBI:59789"/>
    </ligand>
</feature>
<dbReference type="EMBL" id="JBHSNS010000012">
    <property type="protein sequence ID" value="MFC5730998.1"/>
    <property type="molecule type" value="Genomic_DNA"/>
</dbReference>
<evidence type="ECO:0000256" key="7">
    <source>
        <dbReference type="ARBA" id="ARBA00023239"/>
    </source>
</evidence>
<evidence type="ECO:0000256" key="6">
    <source>
        <dbReference type="ARBA" id="ARBA00023014"/>
    </source>
</evidence>
<comment type="pathway">
    <text evidence="8">Purine metabolism; 7-cyano-7-deazaguanine biosynthesis.</text>
</comment>
<keyword evidence="11" id="KW-1185">Reference proteome</keyword>
<protein>
    <recommendedName>
        <fullName evidence="8">7-carboxy-7-deazaguanine synthase</fullName>
        <shortName evidence="8">CDG synthase</shortName>
        <ecNumber evidence="8">4.3.99.3</ecNumber>
    </recommendedName>
    <alternativeName>
        <fullName evidence="8">Queuosine biosynthesis protein QueE</fullName>
    </alternativeName>
</protein>
<feature type="binding site" evidence="8">
    <location>
        <position position="97"/>
    </location>
    <ligand>
        <name>[4Fe-4S] cluster</name>
        <dbReference type="ChEBI" id="CHEBI:49883"/>
        <note>4Fe-4S-S-AdoMet</note>
    </ligand>
</feature>
<comment type="catalytic activity">
    <reaction evidence="8">
        <text>6-carboxy-5,6,7,8-tetrahydropterin + H(+) = 7-carboxy-7-carbaguanine + NH4(+)</text>
        <dbReference type="Rhea" id="RHEA:27974"/>
        <dbReference type="ChEBI" id="CHEBI:15378"/>
        <dbReference type="ChEBI" id="CHEBI:28938"/>
        <dbReference type="ChEBI" id="CHEBI:61032"/>
        <dbReference type="ChEBI" id="CHEBI:61036"/>
        <dbReference type="EC" id="4.3.99.3"/>
    </reaction>
</comment>
<evidence type="ECO:0000256" key="3">
    <source>
        <dbReference type="ARBA" id="ARBA00022723"/>
    </source>
</evidence>
<dbReference type="RefSeq" id="WP_136431812.1">
    <property type="nucleotide sequence ID" value="NZ_JBHSNS010000012.1"/>
</dbReference>
<keyword evidence="5 8" id="KW-0408">Iron</keyword>
<feature type="binding site" evidence="8">
    <location>
        <position position="93"/>
    </location>
    <ligand>
        <name>[4Fe-4S] cluster</name>
        <dbReference type="ChEBI" id="CHEBI:49883"/>
        <note>4Fe-4S-S-AdoMet</note>
    </ligand>
</feature>
<keyword evidence="3 8" id="KW-0479">Metal-binding</keyword>
<evidence type="ECO:0000256" key="9">
    <source>
        <dbReference type="SAM" id="MobiDB-lite"/>
    </source>
</evidence>
<feature type="binding site" evidence="8">
    <location>
        <begin position="192"/>
        <end position="194"/>
    </location>
    <ligand>
        <name>S-adenosyl-L-methionine</name>
        <dbReference type="ChEBI" id="CHEBI:59789"/>
    </ligand>
</feature>
<organism evidence="10 11">
    <name type="scientific">Nocardioides vastitatis</name>
    <dbReference type="NCBI Taxonomy" id="2568655"/>
    <lineage>
        <taxon>Bacteria</taxon>
        <taxon>Bacillati</taxon>
        <taxon>Actinomycetota</taxon>
        <taxon>Actinomycetes</taxon>
        <taxon>Propionibacteriales</taxon>
        <taxon>Nocardioidaceae</taxon>
        <taxon>Nocardioides</taxon>
    </lineage>
</organism>
<feature type="binding site" evidence="8">
    <location>
        <position position="89"/>
    </location>
    <ligand>
        <name>substrate</name>
    </ligand>
</feature>
<proteinExistence type="inferred from homology"/>
<feature type="binding site" evidence="8">
    <location>
        <position position="100"/>
    </location>
    <ligand>
        <name>[4Fe-4S] cluster</name>
        <dbReference type="ChEBI" id="CHEBI:49883"/>
        <note>4Fe-4S-S-AdoMet</note>
    </ligand>
</feature>
<keyword evidence="4 8" id="KW-0460">Magnesium</keyword>
<comment type="caution">
    <text evidence="8">Lacks conserved residue(s) required for the propagation of feature annotation.</text>
</comment>
<feature type="binding site" evidence="8">
    <location>
        <begin position="74"/>
        <end position="76"/>
    </location>
    <ligand>
        <name>substrate</name>
    </ligand>
</feature>
<dbReference type="PANTHER" id="PTHR42836:SF1">
    <property type="entry name" value="7-CARBOXY-7-DEAZAGUANINE SYNTHASE"/>
    <property type="match status" value="1"/>
</dbReference>
<dbReference type="InterPro" id="IPR007197">
    <property type="entry name" value="rSAM"/>
</dbReference>
<dbReference type="HAMAP" id="MF_00917">
    <property type="entry name" value="QueE"/>
    <property type="match status" value="1"/>
</dbReference>
<comment type="similarity">
    <text evidence="8">Belongs to the radical SAM superfamily. 7-carboxy-7-deazaguanine synthase family.</text>
</comment>
<comment type="cofactor">
    <cofactor evidence="8">
        <name>S-adenosyl-L-methionine</name>
        <dbReference type="ChEBI" id="CHEBI:59789"/>
    </cofactor>
    <text evidence="8">Binds 1 S-adenosyl-L-methionine per subunit.</text>
</comment>
<evidence type="ECO:0000256" key="4">
    <source>
        <dbReference type="ARBA" id="ARBA00022842"/>
    </source>
</evidence>
<evidence type="ECO:0000256" key="2">
    <source>
        <dbReference type="ARBA" id="ARBA00022691"/>
    </source>
</evidence>
<accession>A0ABW0ZPG5</accession>
<comment type="cofactor">
    <cofactor evidence="8">
        <name>[4Fe-4S] cluster</name>
        <dbReference type="ChEBI" id="CHEBI:49883"/>
    </cofactor>
    <text evidence="8">Binds 1 [4Fe-4S] cluster. The cluster is coordinated with 3 cysteines and an exchangeable S-adenosyl-L-methionine.</text>
</comment>
<evidence type="ECO:0000256" key="5">
    <source>
        <dbReference type="ARBA" id="ARBA00023004"/>
    </source>
</evidence>
<feature type="binding site" evidence="8">
    <location>
        <position position="140"/>
    </location>
    <ligand>
        <name>substrate</name>
    </ligand>
</feature>
<comment type="cofactor">
    <cofactor evidence="8">
        <name>Mg(2+)</name>
        <dbReference type="ChEBI" id="CHEBI:18420"/>
    </cofactor>
</comment>
<gene>
    <name evidence="8" type="primary">queE</name>
    <name evidence="10" type="ORF">ACFPQB_18925</name>
</gene>